<organism evidence="1 2">
    <name type="scientific">Ceratodon purpureus</name>
    <name type="common">Fire moss</name>
    <name type="synonym">Dicranum purpureum</name>
    <dbReference type="NCBI Taxonomy" id="3225"/>
    <lineage>
        <taxon>Eukaryota</taxon>
        <taxon>Viridiplantae</taxon>
        <taxon>Streptophyta</taxon>
        <taxon>Embryophyta</taxon>
        <taxon>Bryophyta</taxon>
        <taxon>Bryophytina</taxon>
        <taxon>Bryopsida</taxon>
        <taxon>Dicranidae</taxon>
        <taxon>Pseudoditrichales</taxon>
        <taxon>Ditrichaceae</taxon>
        <taxon>Ceratodon</taxon>
    </lineage>
</organism>
<dbReference type="Proteomes" id="UP000822688">
    <property type="component" value="Chromosome 3"/>
</dbReference>
<evidence type="ECO:0000313" key="2">
    <source>
        <dbReference type="Proteomes" id="UP000822688"/>
    </source>
</evidence>
<dbReference type="AlphaFoldDB" id="A0A8T0IJY7"/>
<name>A0A8T0IJY7_CERPU</name>
<reference evidence="1" key="1">
    <citation type="submission" date="2020-06" db="EMBL/GenBank/DDBJ databases">
        <title>WGS assembly of Ceratodon purpureus strain R40.</title>
        <authorList>
            <person name="Carey S.B."/>
            <person name="Jenkins J."/>
            <person name="Shu S."/>
            <person name="Lovell J.T."/>
            <person name="Sreedasyam A."/>
            <person name="Maumus F."/>
            <person name="Tiley G.P."/>
            <person name="Fernandez-Pozo N."/>
            <person name="Barry K."/>
            <person name="Chen C."/>
            <person name="Wang M."/>
            <person name="Lipzen A."/>
            <person name="Daum C."/>
            <person name="Saski C.A."/>
            <person name="Payton A.C."/>
            <person name="Mcbreen J.C."/>
            <person name="Conrad R.E."/>
            <person name="Kollar L.M."/>
            <person name="Olsson S."/>
            <person name="Huttunen S."/>
            <person name="Landis J.B."/>
            <person name="Wickett N.J."/>
            <person name="Johnson M.G."/>
            <person name="Rensing S.A."/>
            <person name="Grimwood J."/>
            <person name="Schmutz J."/>
            <person name="Mcdaniel S.F."/>
        </authorList>
    </citation>
    <scope>NUCLEOTIDE SEQUENCE</scope>
    <source>
        <strain evidence="1">R40</strain>
    </source>
</reference>
<protein>
    <submittedName>
        <fullName evidence="1">Uncharacterized protein</fullName>
    </submittedName>
</protein>
<accession>A0A8T0IJY7</accession>
<dbReference type="EMBL" id="CM026423">
    <property type="protein sequence ID" value="KAG0583345.1"/>
    <property type="molecule type" value="Genomic_DNA"/>
</dbReference>
<sequence>MINMHSAMPCLCFFVRFLSESSKLASRGDGRTTLKRHFETAYGSHFTDSEEFFSYIIGERATVVQ</sequence>
<gene>
    <name evidence="1" type="ORF">KC19_3G128800</name>
</gene>
<proteinExistence type="predicted"/>
<keyword evidence="2" id="KW-1185">Reference proteome</keyword>
<comment type="caution">
    <text evidence="1">The sequence shown here is derived from an EMBL/GenBank/DDBJ whole genome shotgun (WGS) entry which is preliminary data.</text>
</comment>
<evidence type="ECO:0000313" key="1">
    <source>
        <dbReference type="EMBL" id="KAG0583345.1"/>
    </source>
</evidence>